<evidence type="ECO:0000313" key="3">
    <source>
        <dbReference type="EMBL" id="MBD2181064.1"/>
    </source>
</evidence>
<keyword evidence="1" id="KW-0802">TPR repeat</keyword>
<dbReference type="RefSeq" id="WP_190463826.1">
    <property type="nucleotide sequence ID" value="NZ_JACJPW010000015.1"/>
</dbReference>
<dbReference type="Pfam" id="PF12770">
    <property type="entry name" value="CHAT"/>
    <property type="match status" value="1"/>
</dbReference>
<dbReference type="InterPro" id="IPR011990">
    <property type="entry name" value="TPR-like_helical_dom_sf"/>
</dbReference>
<name>A0A926VEM9_9CYAN</name>
<dbReference type="PANTHER" id="PTHR10098:SF108">
    <property type="entry name" value="TETRATRICOPEPTIDE REPEAT PROTEIN 28"/>
    <property type="match status" value="1"/>
</dbReference>
<accession>A0A926VEM9</accession>
<gene>
    <name evidence="3" type="ORF">H6G03_08115</name>
</gene>
<dbReference type="PROSITE" id="PS50005">
    <property type="entry name" value="TPR"/>
    <property type="match status" value="3"/>
</dbReference>
<sequence length="809" mass="89318">MRPWKLTLSSVSLLVTVSTALPINLLVPFSVPQVLAQTVEERKAEADRLFQQGLEQYHTSQIEVALQSWKQALTMYREIKDRQAEAKVQSLAVAREIKNLVGEGSALCNLGIAYDFLGDYAKAIEYQQQSLVVAREIKDRQLEKNVLGNLGNAYNSLGDYTKAIDYYQQSFAIARELKDRVGEGQSLGDLGNVYNSLRDYTKAIDYYQESLAIAREIKDRDVEGTALRNLGNAYRFLGNYTKAIEYVQQSLAIAREIKNRVGEGVALNNLGAFLGELGKFSEAEIALRDGIEVWESLRVGLGSRDAEKVSIFERQAGTYQILQQVLIAQNKINEALEVAESGRARAFVDLLAINLVSPDYNTPSLTAKHIQKISKAQKAIIVQYSIIYNKFKIKRKIQGRESELYIWVVKPTGEIAFRQVDLKPLWQQQNTSLQELVSKNLELVSAGINRGESDNPTLSNNPSFAPGDLVRLNNDRPNYPAWQVVSVNPQNRTVRLRQPSFAEGVIIERPIADVTKVSSPNAQNKRLQQLHKLLIEPIADLLPTDPNARVIFIPQGALFFVPFPALQDADNKFLIEKHTILTAPSIQVLDLTHQQRQRVPGTTKDVLVVGNPTMPEVSPFPGEPARQLSPLPAAEREATEVAQMFKTQALIGNQATKTAILSQLSKARIIHLATHGLLHDYTGGGVPGAIALAPSPNDNGLLTASEILDLKLNAELVVLSACNTGKGRITGDGVIGLSRSLISAGVPSVVVSLWSVPDAPTASLMTEFYRQMQRSPDKAQALRQAMLTTIRTHPNPKDWAAFTLIGEAE</sequence>
<dbReference type="EMBL" id="JACJPW010000015">
    <property type="protein sequence ID" value="MBD2181064.1"/>
    <property type="molecule type" value="Genomic_DNA"/>
</dbReference>
<dbReference type="PANTHER" id="PTHR10098">
    <property type="entry name" value="RAPSYN-RELATED"/>
    <property type="match status" value="1"/>
</dbReference>
<comment type="caution">
    <text evidence="3">The sequence shown here is derived from an EMBL/GenBank/DDBJ whole genome shotgun (WGS) entry which is preliminary data.</text>
</comment>
<dbReference type="SUPFAM" id="SSF48452">
    <property type="entry name" value="TPR-like"/>
    <property type="match status" value="2"/>
</dbReference>
<reference evidence="3" key="1">
    <citation type="journal article" date="2015" name="ISME J.">
        <title>Draft Genome Sequence of Streptomyces incarnatus NRRL8089, which Produces the Nucleoside Antibiotic Sinefungin.</title>
        <authorList>
            <person name="Oshima K."/>
            <person name="Hattori M."/>
            <person name="Shimizu H."/>
            <person name="Fukuda K."/>
            <person name="Nemoto M."/>
            <person name="Inagaki K."/>
            <person name="Tamura T."/>
        </authorList>
    </citation>
    <scope>NUCLEOTIDE SEQUENCE</scope>
    <source>
        <strain evidence="3">FACHB-1375</strain>
    </source>
</reference>
<dbReference type="Proteomes" id="UP000641646">
    <property type="component" value="Unassembled WGS sequence"/>
</dbReference>
<dbReference type="SMART" id="SM00028">
    <property type="entry name" value="TPR"/>
    <property type="match status" value="6"/>
</dbReference>
<proteinExistence type="predicted"/>
<feature type="repeat" description="TPR" evidence="1">
    <location>
        <begin position="224"/>
        <end position="257"/>
    </location>
</feature>
<dbReference type="InterPro" id="IPR024983">
    <property type="entry name" value="CHAT_dom"/>
</dbReference>
<dbReference type="Gene3D" id="1.25.40.10">
    <property type="entry name" value="Tetratricopeptide repeat domain"/>
    <property type="match status" value="2"/>
</dbReference>
<dbReference type="InterPro" id="IPR019734">
    <property type="entry name" value="TPR_rpt"/>
</dbReference>
<feature type="domain" description="CHAT" evidence="2">
    <location>
        <begin position="525"/>
        <end position="807"/>
    </location>
</feature>
<feature type="repeat" description="TPR" evidence="1">
    <location>
        <begin position="184"/>
        <end position="217"/>
    </location>
</feature>
<protein>
    <submittedName>
        <fullName evidence="3">CHAT domain-containing protein</fullName>
    </submittedName>
</protein>
<feature type="repeat" description="TPR" evidence="1">
    <location>
        <begin position="144"/>
        <end position="177"/>
    </location>
</feature>
<evidence type="ECO:0000313" key="4">
    <source>
        <dbReference type="Proteomes" id="UP000641646"/>
    </source>
</evidence>
<reference evidence="3" key="2">
    <citation type="submission" date="2020-08" db="EMBL/GenBank/DDBJ databases">
        <authorList>
            <person name="Chen M."/>
            <person name="Teng W."/>
            <person name="Zhao L."/>
            <person name="Hu C."/>
            <person name="Zhou Y."/>
            <person name="Han B."/>
            <person name="Song L."/>
            <person name="Shu W."/>
        </authorList>
    </citation>
    <scope>NUCLEOTIDE SEQUENCE</scope>
    <source>
        <strain evidence="3">FACHB-1375</strain>
    </source>
</reference>
<evidence type="ECO:0000259" key="2">
    <source>
        <dbReference type="Pfam" id="PF12770"/>
    </source>
</evidence>
<dbReference type="Pfam" id="PF13424">
    <property type="entry name" value="TPR_12"/>
    <property type="match status" value="2"/>
</dbReference>
<organism evidence="3 4">
    <name type="scientific">Aerosakkonema funiforme FACHB-1375</name>
    <dbReference type="NCBI Taxonomy" id="2949571"/>
    <lineage>
        <taxon>Bacteria</taxon>
        <taxon>Bacillati</taxon>
        <taxon>Cyanobacteriota</taxon>
        <taxon>Cyanophyceae</taxon>
        <taxon>Oscillatoriophycideae</taxon>
        <taxon>Aerosakkonematales</taxon>
        <taxon>Aerosakkonemataceae</taxon>
        <taxon>Aerosakkonema</taxon>
    </lineage>
</organism>
<dbReference type="Pfam" id="PF13181">
    <property type="entry name" value="TPR_8"/>
    <property type="match status" value="1"/>
</dbReference>
<dbReference type="AlphaFoldDB" id="A0A926VEM9"/>
<evidence type="ECO:0000256" key="1">
    <source>
        <dbReference type="PROSITE-ProRule" id="PRU00339"/>
    </source>
</evidence>
<keyword evidence="4" id="KW-1185">Reference proteome</keyword>